<dbReference type="InterPro" id="IPR045584">
    <property type="entry name" value="Pilin-like"/>
</dbReference>
<evidence type="ECO:0000256" key="1">
    <source>
        <dbReference type="SAM" id="Phobius"/>
    </source>
</evidence>
<dbReference type="AlphaFoldDB" id="A0A0G0L1P6"/>
<keyword evidence="1" id="KW-0812">Transmembrane</keyword>
<dbReference type="Pfam" id="PF07963">
    <property type="entry name" value="N_methyl"/>
    <property type="match status" value="1"/>
</dbReference>
<gene>
    <name evidence="2" type="ORF">UT08_C0003G0061</name>
</gene>
<dbReference type="Proteomes" id="UP000034081">
    <property type="component" value="Unassembled WGS sequence"/>
</dbReference>
<sequence>MKKNSVYFSLQIGFTLIELLIVIAILAILAVVLVNILDPLERIASAHDAGRISAIVQLGKAIESYNFTHTAYPDEDSWGDQLVSVGFPNTFPSGIKYSPSTGVTPCITNTLPSVQNPSYCYDLDEGGLNGVILFSKLESVQKRDRCAPDLPYFVYSSADARNGTICSSDDPTVWASGTVTYFN</sequence>
<dbReference type="InterPro" id="IPR012902">
    <property type="entry name" value="N_methyl_site"/>
</dbReference>
<dbReference type="SUPFAM" id="SSF54523">
    <property type="entry name" value="Pili subunits"/>
    <property type="match status" value="1"/>
</dbReference>
<comment type="caution">
    <text evidence="2">The sequence shown here is derived from an EMBL/GenBank/DDBJ whole genome shotgun (WGS) entry which is preliminary data.</text>
</comment>
<dbReference type="Gene3D" id="3.30.700.10">
    <property type="entry name" value="Glycoprotein, Type 4 Pilin"/>
    <property type="match status" value="1"/>
</dbReference>
<proteinExistence type="predicted"/>
<evidence type="ECO:0000313" key="2">
    <source>
        <dbReference type="EMBL" id="KKQ85898.1"/>
    </source>
</evidence>
<name>A0A0G0L1P6_9BACT</name>
<evidence type="ECO:0008006" key="4">
    <source>
        <dbReference type="Google" id="ProtNLM"/>
    </source>
</evidence>
<organism evidence="2 3">
    <name type="scientific">Candidatus Woesebacteria bacterium GW2011_GWB1_38_8</name>
    <dbReference type="NCBI Taxonomy" id="1618570"/>
    <lineage>
        <taxon>Bacteria</taxon>
        <taxon>Candidatus Woeseibacteriota</taxon>
    </lineage>
</organism>
<dbReference type="EMBL" id="LBVL01000003">
    <property type="protein sequence ID" value="KKQ85898.1"/>
    <property type="molecule type" value="Genomic_DNA"/>
</dbReference>
<dbReference type="STRING" id="1618570.UT08_C0003G0061"/>
<evidence type="ECO:0000313" key="3">
    <source>
        <dbReference type="Proteomes" id="UP000034081"/>
    </source>
</evidence>
<accession>A0A0G0L1P6</accession>
<dbReference type="NCBIfam" id="TIGR02532">
    <property type="entry name" value="IV_pilin_GFxxxE"/>
    <property type="match status" value="1"/>
</dbReference>
<feature type="transmembrane region" description="Helical" evidence="1">
    <location>
        <begin position="12"/>
        <end position="37"/>
    </location>
</feature>
<keyword evidence="1" id="KW-1133">Transmembrane helix</keyword>
<reference evidence="2 3" key="1">
    <citation type="journal article" date="2015" name="Nature">
        <title>rRNA introns, odd ribosomes, and small enigmatic genomes across a large radiation of phyla.</title>
        <authorList>
            <person name="Brown C.T."/>
            <person name="Hug L.A."/>
            <person name="Thomas B.C."/>
            <person name="Sharon I."/>
            <person name="Castelle C.J."/>
            <person name="Singh A."/>
            <person name="Wilkins M.J."/>
            <person name="Williams K.H."/>
            <person name="Banfield J.F."/>
        </authorList>
    </citation>
    <scope>NUCLEOTIDE SEQUENCE [LARGE SCALE GENOMIC DNA]</scope>
</reference>
<keyword evidence="1" id="KW-0472">Membrane</keyword>
<protein>
    <recommendedName>
        <fullName evidence="4">General secretion pathway protein G</fullName>
    </recommendedName>
</protein>